<organism evidence="2">
    <name type="scientific">termite gut metagenome</name>
    <dbReference type="NCBI Taxonomy" id="433724"/>
    <lineage>
        <taxon>unclassified sequences</taxon>
        <taxon>metagenomes</taxon>
        <taxon>organismal metagenomes</taxon>
    </lineage>
</organism>
<gene>
    <name evidence="2" type="ORF">EZS27_020518</name>
</gene>
<feature type="non-terminal residue" evidence="2">
    <location>
        <position position="60"/>
    </location>
</feature>
<accession>A0A5J4RBR1</accession>
<feature type="compositionally biased region" description="Acidic residues" evidence="1">
    <location>
        <begin position="7"/>
        <end position="18"/>
    </location>
</feature>
<name>A0A5J4RBR1_9ZZZZ</name>
<protein>
    <recommendedName>
        <fullName evidence="3">DNA topoisomerase (ATP-hydrolyzing)</fullName>
    </recommendedName>
</protein>
<proteinExistence type="predicted"/>
<evidence type="ECO:0000256" key="1">
    <source>
        <dbReference type="SAM" id="MobiDB-lite"/>
    </source>
</evidence>
<dbReference type="EMBL" id="SNRY01001454">
    <property type="protein sequence ID" value="KAA6330814.1"/>
    <property type="molecule type" value="Genomic_DNA"/>
</dbReference>
<dbReference type="AlphaFoldDB" id="A0A5J4RBR1"/>
<reference evidence="2" key="1">
    <citation type="submission" date="2019-03" db="EMBL/GenBank/DDBJ databases">
        <title>Single cell metagenomics reveals metabolic interactions within the superorganism composed of flagellate Streblomastix strix and complex community of Bacteroidetes bacteria on its surface.</title>
        <authorList>
            <person name="Treitli S.C."/>
            <person name="Kolisko M."/>
            <person name="Husnik F."/>
            <person name="Keeling P."/>
            <person name="Hampl V."/>
        </authorList>
    </citation>
    <scope>NUCLEOTIDE SEQUENCE</scope>
    <source>
        <strain evidence="2">STM</strain>
    </source>
</reference>
<evidence type="ECO:0008006" key="3">
    <source>
        <dbReference type="Google" id="ProtNLM"/>
    </source>
</evidence>
<comment type="caution">
    <text evidence="2">The sequence shown here is derived from an EMBL/GenBank/DDBJ whole genome shotgun (WGS) entry which is preliminary data.</text>
</comment>
<feature type="region of interest" description="Disordered" evidence="1">
    <location>
        <begin position="1"/>
        <end position="24"/>
    </location>
</feature>
<evidence type="ECO:0000313" key="2">
    <source>
        <dbReference type="EMBL" id="KAA6330814.1"/>
    </source>
</evidence>
<sequence>MNNNSNENEDINELSGEVEEQHSPYQQIDLGDENIKHQLTGMYHNWFLDYASYVILERAV</sequence>